<comment type="caution">
    <text evidence="2">The sequence shown here is derived from an EMBL/GenBank/DDBJ whole genome shotgun (WGS) entry which is preliminary data.</text>
</comment>
<keyword evidence="1" id="KW-0472">Membrane</keyword>
<keyword evidence="1" id="KW-0812">Transmembrane</keyword>
<name>A0ABW9ZTU0_9BACT</name>
<feature type="transmembrane region" description="Helical" evidence="1">
    <location>
        <begin position="6"/>
        <end position="24"/>
    </location>
</feature>
<dbReference type="RefSeq" id="WP_161818720.1">
    <property type="nucleotide sequence ID" value="NZ_JAACJS010000012.1"/>
</dbReference>
<evidence type="ECO:0000313" key="3">
    <source>
        <dbReference type="Proteomes" id="UP000753802"/>
    </source>
</evidence>
<organism evidence="2 3">
    <name type="scientific">Sediminibacterium roseum</name>
    <dbReference type="NCBI Taxonomy" id="1978412"/>
    <lineage>
        <taxon>Bacteria</taxon>
        <taxon>Pseudomonadati</taxon>
        <taxon>Bacteroidota</taxon>
        <taxon>Chitinophagia</taxon>
        <taxon>Chitinophagales</taxon>
        <taxon>Chitinophagaceae</taxon>
        <taxon>Sediminibacterium</taxon>
    </lineage>
</organism>
<protein>
    <recommendedName>
        <fullName evidence="4">LPXTG-motif cell wall anchor domain-containing protein</fullName>
    </recommendedName>
</protein>
<accession>A0ABW9ZTU0</accession>
<reference evidence="2 3" key="1">
    <citation type="submission" date="2020-01" db="EMBL/GenBank/DDBJ databases">
        <title>Genome analysis.</title>
        <authorList>
            <person name="Wu S."/>
            <person name="Wang G."/>
        </authorList>
    </citation>
    <scope>NUCLEOTIDE SEQUENCE [LARGE SCALE GENOMIC DNA]</scope>
    <source>
        <strain evidence="2 3">SYL130</strain>
    </source>
</reference>
<keyword evidence="3" id="KW-1185">Reference proteome</keyword>
<proteinExistence type="predicted"/>
<gene>
    <name evidence="2" type="ORF">GWC95_10860</name>
</gene>
<evidence type="ECO:0008006" key="4">
    <source>
        <dbReference type="Google" id="ProtNLM"/>
    </source>
</evidence>
<evidence type="ECO:0000256" key="1">
    <source>
        <dbReference type="SAM" id="Phobius"/>
    </source>
</evidence>
<keyword evidence="1" id="KW-1133">Transmembrane helix</keyword>
<dbReference type="EMBL" id="JAACJS010000012">
    <property type="protein sequence ID" value="NCI50424.1"/>
    <property type="molecule type" value="Genomic_DNA"/>
</dbReference>
<dbReference type="Proteomes" id="UP000753802">
    <property type="component" value="Unassembled WGS sequence"/>
</dbReference>
<evidence type="ECO:0000313" key="2">
    <source>
        <dbReference type="EMBL" id="NCI50424.1"/>
    </source>
</evidence>
<sequence>MGVREILLLVVISLGAIGLIVFLVNRNRKDIKVLNPDSEDSTVEVHTDQERRRDFMQL</sequence>